<feature type="transmembrane region" description="Helical" evidence="6">
    <location>
        <begin position="90"/>
        <end position="110"/>
    </location>
</feature>
<keyword evidence="5 6" id="KW-0472">Membrane</keyword>
<feature type="transmembrane region" description="Helical" evidence="6">
    <location>
        <begin position="270"/>
        <end position="288"/>
    </location>
</feature>
<dbReference type="PANTHER" id="PTHR35007:SF1">
    <property type="entry name" value="PILUS ASSEMBLY PROTEIN"/>
    <property type="match status" value="1"/>
</dbReference>
<evidence type="ECO:0000256" key="5">
    <source>
        <dbReference type="ARBA" id="ARBA00023136"/>
    </source>
</evidence>
<evidence type="ECO:0000259" key="7">
    <source>
        <dbReference type="Pfam" id="PF00482"/>
    </source>
</evidence>
<keyword evidence="2" id="KW-1003">Cell membrane</keyword>
<reference evidence="8 9" key="1">
    <citation type="submission" date="2020-08" db="EMBL/GenBank/DDBJ databases">
        <title>Sequencing the genomes of 1000 actinobacteria strains.</title>
        <authorList>
            <person name="Klenk H.-P."/>
        </authorList>
    </citation>
    <scope>NUCLEOTIDE SEQUENCE [LARGE SCALE GENOMIC DNA]</scope>
    <source>
        <strain evidence="8 9">DSM 44598</strain>
    </source>
</reference>
<keyword evidence="3 6" id="KW-0812">Transmembrane</keyword>
<evidence type="ECO:0000256" key="6">
    <source>
        <dbReference type="SAM" id="Phobius"/>
    </source>
</evidence>
<dbReference type="InterPro" id="IPR018076">
    <property type="entry name" value="T2SS_GspF_dom"/>
</dbReference>
<evidence type="ECO:0000313" key="9">
    <source>
        <dbReference type="Proteomes" id="UP000579647"/>
    </source>
</evidence>
<dbReference type="AlphaFoldDB" id="A0A840W8A7"/>
<evidence type="ECO:0000256" key="2">
    <source>
        <dbReference type="ARBA" id="ARBA00022475"/>
    </source>
</evidence>
<protein>
    <submittedName>
        <fullName evidence="8">Flp pilus assembly protein TadB</fullName>
    </submittedName>
</protein>
<comment type="subcellular location">
    <subcellularLocation>
        <location evidence="1">Cell membrane</location>
        <topology evidence="1">Multi-pass membrane protein</topology>
    </subcellularLocation>
</comment>
<feature type="transmembrane region" description="Helical" evidence="6">
    <location>
        <begin position="116"/>
        <end position="135"/>
    </location>
</feature>
<keyword evidence="9" id="KW-1185">Reference proteome</keyword>
<evidence type="ECO:0000256" key="1">
    <source>
        <dbReference type="ARBA" id="ARBA00004651"/>
    </source>
</evidence>
<dbReference type="Proteomes" id="UP000579647">
    <property type="component" value="Unassembled WGS sequence"/>
</dbReference>
<evidence type="ECO:0000313" key="8">
    <source>
        <dbReference type="EMBL" id="MBB5492272.1"/>
    </source>
</evidence>
<dbReference type="EMBL" id="JACHDO010000001">
    <property type="protein sequence ID" value="MBB5492272.1"/>
    <property type="molecule type" value="Genomic_DNA"/>
</dbReference>
<dbReference type="Pfam" id="PF00482">
    <property type="entry name" value="T2SSF"/>
    <property type="match status" value="1"/>
</dbReference>
<feature type="domain" description="Type II secretion system protein GspF" evidence="7">
    <location>
        <begin position="154"/>
        <end position="280"/>
    </location>
</feature>
<dbReference type="PANTHER" id="PTHR35007">
    <property type="entry name" value="INTEGRAL MEMBRANE PROTEIN-RELATED"/>
    <property type="match status" value="1"/>
</dbReference>
<proteinExistence type="predicted"/>
<accession>A0A840W8A7</accession>
<dbReference type="GO" id="GO:0005886">
    <property type="term" value="C:plasma membrane"/>
    <property type="evidence" value="ECO:0007669"/>
    <property type="project" value="UniProtKB-SubCell"/>
</dbReference>
<evidence type="ECO:0000256" key="3">
    <source>
        <dbReference type="ARBA" id="ARBA00022692"/>
    </source>
</evidence>
<evidence type="ECO:0000256" key="4">
    <source>
        <dbReference type="ARBA" id="ARBA00022989"/>
    </source>
</evidence>
<gene>
    <name evidence="8" type="ORF">HNR07_003409</name>
</gene>
<organism evidence="8 9">
    <name type="scientific">Nocardiopsis metallicus</name>
    <dbReference type="NCBI Taxonomy" id="179819"/>
    <lineage>
        <taxon>Bacteria</taxon>
        <taxon>Bacillati</taxon>
        <taxon>Actinomycetota</taxon>
        <taxon>Actinomycetes</taxon>
        <taxon>Streptosporangiales</taxon>
        <taxon>Nocardiopsidaceae</taxon>
        <taxon>Nocardiopsis</taxon>
    </lineage>
</organism>
<name>A0A840W8A7_9ACTN</name>
<sequence>MSIMMLGLAGSMLGAGVCAGAYALRRPTLTERLTPRPEPEPRTVPRGSWIRRVGHRSGSLLAHVGLPGPVMARTLAAAGTSVEDYRAEKAASTGLGLLLAVVLFAVGDVLPQGLPVGLLALLVLAGCVLAPDLAARGAAVRQRGELRAATSALADLVVMGLAAGAGATGALTTALQHGKGTAPERIRKAVHSATVRHRPPWEGLEALAVESGVRELSELAASLRLGGASGARTRTSLTAKATSLRARRLAEVEATALAATERMALPTMGLVSGFLLLIVYVALVHVMAGF</sequence>
<comment type="caution">
    <text evidence="8">The sequence shown here is derived from an EMBL/GenBank/DDBJ whole genome shotgun (WGS) entry which is preliminary data.</text>
</comment>
<dbReference type="RefSeq" id="WP_376769925.1">
    <property type="nucleotide sequence ID" value="NZ_JACHDO010000001.1"/>
</dbReference>
<keyword evidence="4 6" id="KW-1133">Transmembrane helix</keyword>